<sequence>MASGRACRPYGSLGDDPLAVRVLTPRFERAEREFLPARIRRRLVRFLRSQATDTHPAAAPGPPDSQQADSLSDLYGGFRLFS</sequence>
<reference evidence="2" key="1">
    <citation type="submission" date="2018-12" db="EMBL/GenBank/DDBJ databases">
        <title>Novel natural products biosynthetic potential of the class Ktedonobacteria.</title>
        <authorList>
            <person name="Zheng Y."/>
            <person name="Saitou A."/>
            <person name="Wang C.M."/>
            <person name="Toyoda A."/>
            <person name="Minakuchi Y."/>
            <person name="Sekiguchi Y."/>
            <person name="Ueda K."/>
            <person name="Takano H."/>
            <person name="Sakai Y."/>
            <person name="Yokota A."/>
            <person name="Yabe S."/>
        </authorList>
    </citation>
    <scope>NUCLEOTIDE SEQUENCE</scope>
    <source>
        <strain evidence="2">A3-2</strain>
    </source>
</reference>
<dbReference type="AlphaFoldDB" id="A0A455T134"/>
<gene>
    <name evidence="2" type="ORF">KTA_12700</name>
</gene>
<evidence type="ECO:0000313" key="2">
    <source>
        <dbReference type="EMBL" id="BBH93071.1"/>
    </source>
</evidence>
<proteinExistence type="predicted"/>
<name>A0A455T134_9CHLR</name>
<dbReference type="EMBL" id="AP019377">
    <property type="protein sequence ID" value="BBH93071.1"/>
    <property type="molecule type" value="Genomic_DNA"/>
</dbReference>
<feature type="region of interest" description="Disordered" evidence="1">
    <location>
        <begin position="52"/>
        <end position="71"/>
    </location>
</feature>
<accession>A0A455T134</accession>
<evidence type="ECO:0000256" key="1">
    <source>
        <dbReference type="SAM" id="MobiDB-lite"/>
    </source>
</evidence>
<protein>
    <submittedName>
        <fullName evidence="2">Uncharacterized protein</fullName>
    </submittedName>
</protein>
<organism evidence="2">
    <name type="scientific">Thermogemmatispora argillosa</name>
    <dbReference type="NCBI Taxonomy" id="2045280"/>
    <lineage>
        <taxon>Bacteria</taxon>
        <taxon>Bacillati</taxon>
        <taxon>Chloroflexota</taxon>
        <taxon>Ktedonobacteria</taxon>
        <taxon>Thermogemmatisporales</taxon>
        <taxon>Thermogemmatisporaceae</taxon>
        <taxon>Thermogemmatispora</taxon>
    </lineage>
</organism>